<evidence type="ECO:0000313" key="2">
    <source>
        <dbReference type="Proteomes" id="UP000002010"/>
    </source>
</evidence>
<reference evidence="1 2" key="1">
    <citation type="journal article" date="2009" name="PLoS Genet.">
        <title>The complete genome and proteome of Laribacter hongkongensis reveal potential mechanisms for adaptations to different temperatures and habitats.</title>
        <authorList>
            <person name="Woo P.C."/>
            <person name="Lau S.K."/>
            <person name="Tse H."/>
            <person name="Teng J.L."/>
            <person name="Curreem S.O."/>
            <person name="Tsang A.K."/>
            <person name="Fan R.Y."/>
            <person name="Wong G.K."/>
            <person name="Huang Y."/>
            <person name="Loman N.J."/>
            <person name="Snyder L.A."/>
            <person name="Cai J.J."/>
            <person name="Huang J.D."/>
            <person name="Mak W."/>
            <person name="Pallen M.J."/>
            <person name="Lok S."/>
            <person name="Yuen K.Y."/>
        </authorList>
    </citation>
    <scope>NUCLEOTIDE SEQUENCE [LARGE SCALE GENOMIC DNA]</scope>
    <source>
        <strain evidence="1 2">HLHK9</strain>
    </source>
</reference>
<dbReference type="AlphaFoldDB" id="C1D4H0"/>
<name>C1D4H0_LARHH</name>
<protein>
    <submittedName>
        <fullName evidence="1">Uncharacterized protein</fullName>
    </submittedName>
</protein>
<sequence length="39" mass="4475">MTCLLSGFFMLILVADCSFLDDGYFVFEWNAGVNFDFLL</sequence>
<dbReference type="STRING" id="557598.LHK_00771"/>
<proteinExistence type="predicted"/>
<evidence type="ECO:0000313" key="1">
    <source>
        <dbReference type="EMBL" id="ACO73764.1"/>
    </source>
</evidence>
<keyword evidence="2" id="KW-1185">Reference proteome</keyword>
<dbReference type="Proteomes" id="UP000002010">
    <property type="component" value="Chromosome"/>
</dbReference>
<gene>
    <name evidence="1" type="ordered locus">LHK_00771</name>
</gene>
<accession>C1D4H0</accession>
<dbReference type="EMBL" id="CP001154">
    <property type="protein sequence ID" value="ACO73764.1"/>
    <property type="molecule type" value="Genomic_DNA"/>
</dbReference>
<dbReference type="HOGENOM" id="CLU_3312002_0_0_4"/>
<dbReference type="KEGG" id="lhk:LHK_00771"/>
<organism evidence="1 2">
    <name type="scientific">Laribacter hongkongensis (strain HLHK9)</name>
    <dbReference type="NCBI Taxonomy" id="557598"/>
    <lineage>
        <taxon>Bacteria</taxon>
        <taxon>Pseudomonadati</taxon>
        <taxon>Pseudomonadota</taxon>
        <taxon>Betaproteobacteria</taxon>
        <taxon>Neisseriales</taxon>
        <taxon>Aquaspirillaceae</taxon>
        <taxon>Laribacter</taxon>
    </lineage>
</organism>